<reference evidence="2" key="1">
    <citation type="submission" date="2015-03" db="EMBL/GenBank/DDBJ databases">
        <authorList>
            <person name="Murphy D."/>
        </authorList>
    </citation>
    <scope>NUCLEOTIDE SEQUENCE [LARGE SCALE GENOMIC DNA]</scope>
    <source>
        <strain evidence="2">WS 4560</strain>
    </source>
</reference>
<reference evidence="4" key="2">
    <citation type="submission" date="2015-03" db="EMBL/GenBank/DDBJ databases">
        <authorList>
            <person name="Ferrari E."/>
            <person name="Walter M.C."/>
            <person name="Huptas C."/>
            <person name="Scherer S."/>
            <person name="Mueller-Herbst S."/>
        </authorList>
    </citation>
    <scope>NUCLEOTIDE SEQUENCE [LARGE SCALE GENOMIC DNA]</scope>
    <source>
        <strain evidence="4">LWP01</strain>
    </source>
</reference>
<dbReference type="InterPro" id="IPR010982">
    <property type="entry name" value="Lambda_DNA-bd_dom_sf"/>
</dbReference>
<dbReference type="RefSeq" id="WP_036062176.1">
    <property type="nucleotide sequence ID" value="NZ_CP011102.1"/>
</dbReference>
<dbReference type="EMBL" id="CP011102">
    <property type="protein sequence ID" value="AQY50975.1"/>
    <property type="molecule type" value="Genomic_DNA"/>
</dbReference>
<evidence type="ECO:0000313" key="5">
    <source>
        <dbReference type="Proteomes" id="UP000564536"/>
    </source>
</evidence>
<dbReference type="Proteomes" id="UP000564536">
    <property type="component" value="Unassembled WGS sequence"/>
</dbReference>
<dbReference type="SMART" id="SM00530">
    <property type="entry name" value="HTH_XRE"/>
    <property type="match status" value="1"/>
</dbReference>
<dbReference type="Proteomes" id="UP000223060">
    <property type="component" value="Chromosome"/>
</dbReference>
<dbReference type="SUPFAM" id="SSF47413">
    <property type="entry name" value="lambda repressor-like DNA-binding domains"/>
    <property type="match status" value="1"/>
</dbReference>
<dbReference type="PROSITE" id="PS50943">
    <property type="entry name" value="HTH_CROC1"/>
    <property type="match status" value="1"/>
</dbReference>
<evidence type="ECO:0000313" key="4">
    <source>
        <dbReference type="Proteomes" id="UP000223060"/>
    </source>
</evidence>
<feature type="domain" description="HTH cro/C1-type" evidence="1">
    <location>
        <begin position="14"/>
        <end position="69"/>
    </location>
</feature>
<evidence type="ECO:0000313" key="2">
    <source>
        <dbReference type="EMBL" id="AQY50975.1"/>
    </source>
</evidence>
<dbReference type="AlphaFoldDB" id="A0A1S7FUG0"/>
<name>A0A1S7FUG0_9LIST</name>
<evidence type="ECO:0000313" key="3">
    <source>
        <dbReference type="EMBL" id="MBC1499917.1"/>
    </source>
</evidence>
<dbReference type="KEGG" id="lwi:UE46_07915"/>
<dbReference type="Pfam" id="PF01381">
    <property type="entry name" value="HTH_3"/>
    <property type="match status" value="1"/>
</dbReference>
<reference evidence="3 5" key="3">
    <citation type="submission" date="2020-03" db="EMBL/GenBank/DDBJ databases">
        <title>Soil Listeria distribution.</title>
        <authorList>
            <person name="Liao J."/>
            <person name="Wiedmann M."/>
        </authorList>
    </citation>
    <scope>NUCLEOTIDE SEQUENCE [LARGE SCALE GENOMIC DNA]</scope>
    <source>
        <strain evidence="3 5">FSL L7-1523</strain>
    </source>
</reference>
<gene>
    <name evidence="3" type="ORF">HB943_04825</name>
    <name evidence="2" type="ORF">UE46_07915</name>
</gene>
<dbReference type="Gene3D" id="1.10.260.40">
    <property type="entry name" value="lambda repressor-like DNA-binding domains"/>
    <property type="match status" value="1"/>
</dbReference>
<evidence type="ECO:0000259" key="1">
    <source>
        <dbReference type="PROSITE" id="PS50943"/>
    </source>
</evidence>
<protein>
    <submittedName>
        <fullName evidence="3">Helix-turn-helix transcriptional regulator</fullName>
    </submittedName>
    <submittedName>
        <fullName evidence="2">XRE family transcriptional regulator</fullName>
    </submittedName>
</protein>
<keyword evidence="4" id="KW-1185">Reference proteome</keyword>
<proteinExistence type="predicted"/>
<dbReference type="GO" id="GO:0003677">
    <property type="term" value="F:DNA binding"/>
    <property type="evidence" value="ECO:0007669"/>
    <property type="project" value="InterPro"/>
</dbReference>
<organism evidence="2 4">
    <name type="scientific">Listeria weihenstephanensis</name>
    <dbReference type="NCBI Taxonomy" id="1006155"/>
    <lineage>
        <taxon>Bacteria</taxon>
        <taxon>Bacillati</taxon>
        <taxon>Bacillota</taxon>
        <taxon>Bacilli</taxon>
        <taxon>Bacillales</taxon>
        <taxon>Listeriaceae</taxon>
        <taxon>Listeria</taxon>
    </lineage>
</organism>
<sequence>MTAVVEKKINWAKVRSRRESLGISQAFISRKMGYKYSSGYSNLEKGMVRLSAEKAAVLADILHCKQEDFFK</sequence>
<dbReference type="InterPro" id="IPR001387">
    <property type="entry name" value="Cro/C1-type_HTH"/>
</dbReference>
<dbReference type="CDD" id="cd00093">
    <property type="entry name" value="HTH_XRE"/>
    <property type="match status" value="1"/>
</dbReference>
<accession>A0A1S7FUG0</accession>
<dbReference type="EMBL" id="JAARRL010000005">
    <property type="protein sequence ID" value="MBC1499917.1"/>
    <property type="molecule type" value="Genomic_DNA"/>
</dbReference>